<accession>A0ABQ7JGJ5</accession>
<reference evidence="3 4" key="1">
    <citation type="journal article" date="2020" name="bioRxiv">
        <title>Metabolic contributions of an alphaproteobacterial endosymbiont in the apicomplexan Cardiosporidium cionae.</title>
        <authorList>
            <person name="Hunter E.S."/>
            <person name="Paight C.J."/>
            <person name="Lane C.E."/>
        </authorList>
    </citation>
    <scope>NUCLEOTIDE SEQUENCE [LARGE SCALE GENOMIC DNA]</scope>
    <source>
        <strain evidence="3">ESH_2018</strain>
    </source>
</reference>
<dbReference type="InterPro" id="IPR042201">
    <property type="entry name" value="FH2_Formin_sf"/>
</dbReference>
<feature type="region of interest" description="Disordered" evidence="1">
    <location>
        <begin position="436"/>
        <end position="480"/>
    </location>
</feature>
<sequence>CKQHAFAAAQAEIVKEKKAEPEKKEAPKKEVVKKAEKKGSPPKGPPKAGKGMSKEKTAKKAAKAGKDEGKTKRFFWDPLFDEETAGTVFKMSSPAKLELGDIEEAFAKLAPAKKVVQLLPDSKRAYNMNIALAKFNNYTFQEMREAIIDINPKILTVDSTETLLNFVPTAEETNAVKAYIDSGGDLTLVDRPEQFVAAMMGVPLMQQRLDAHLFALQFRELYEAAFSPLEKICEACEAIADCSNFSALLFAVLDLGNKLNEGDPQRGAAQGFKASTLSKLPDMKTTTKPIRSAVQYICDIIWEQKPELLIVAEPLKAFEQAQRVDLSHVEGNIQKLKQGNAKARSTCQAATRANESAGIMHDTDPFPDIMEEFVEEIDSKIISLEEYFKEAQQSCKDLFNFMGFKDKDATKIKPVEVFRMIWEFVKSIETIRKVKQEQREREEKRNVARQKRDIKGDSSGKGFTVKKKANDEQEKAKVAAPKLVSATEDMEMLTKGVLKEVI</sequence>
<keyword evidence="4" id="KW-1185">Reference proteome</keyword>
<evidence type="ECO:0000313" key="3">
    <source>
        <dbReference type="EMBL" id="KAF8823108.1"/>
    </source>
</evidence>
<organism evidence="3 4">
    <name type="scientific">Cardiosporidium cionae</name>
    <dbReference type="NCBI Taxonomy" id="476202"/>
    <lineage>
        <taxon>Eukaryota</taxon>
        <taxon>Sar</taxon>
        <taxon>Alveolata</taxon>
        <taxon>Apicomplexa</taxon>
        <taxon>Aconoidasida</taxon>
        <taxon>Nephromycida</taxon>
        <taxon>Cardiosporidium</taxon>
    </lineage>
</organism>
<feature type="compositionally biased region" description="Basic and acidic residues" evidence="1">
    <location>
        <begin position="436"/>
        <end position="458"/>
    </location>
</feature>
<protein>
    <submittedName>
        <fullName evidence="3">Formin FRM1</fullName>
    </submittedName>
</protein>
<dbReference type="Pfam" id="PF02181">
    <property type="entry name" value="FH2"/>
    <property type="match status" value="1"/>
</dbReference>
<comment type="caution">
    <text evidence="3">The sequence shown here is derived from an EMBL/GenBank/DDBJ whole genome shotgun (WGS) entry which is preliminary data.</text>
</comment>
<dbReference type="InterPro" id="IPR051425">
    <property type="entry name" value="Formin_Homology"/>
</dbReference>
<evidence type="ECO:0000259" key="2">
    <source>
        <dbReference type="PROSITE" id="PS51444"/>
    </source>
</evidence>
<dbReference type="SUPFAM" id="SSF101447">
    <property type="entry name" value="Formin homology 2 domain (FH2 domain)"/>
    <property type="match status" value="1"/>
</dbReference>
<dbReference type="InterPro" id="IPR015425">
    <property type="entry name" value="FH2_Formin"/>
</dbReference>
<feature type="compositionally biased region" description="Basic and acidic residues" evidence="1">
    <location>
        <begin position="16"/>
        <end position="39"/>
    </location>
</feature>
<gene>
    <name evidence="3" type="primary">FRM1</name>
    <name evidence="3" type="ORF">IE077_003601</name>
</gene>
<dbReference type="PROSITE" id="PS51444">
    <property type="entry name" value="FH2"/>
    <property type="match status" value="1"/>
</dbReference>
<proteinExistence type="predicted"/>
<dbReference type="PANTHER" id="PTHR45725:SF1">
    <property type="entry name" value="DISHEVELLED ASSOCIATED ACTIVATOR OF MORPHOGENESIS, ISOFORM D"/>
    <property type="match status" value="1"/>
</dbReference>
<name>A0ABQ7JGJ5_9APIC</name>
<evidence type="ECO:0000313" key="4">
    <source>
        <dbReference type="Proteomes" id="UP000823046"/>
    </source>
</evidence>
<feature type="domain" description="FH2" evidence="2">
    <location>
        <begin position="61"/>
        <end position="454"/>
    </location>
</feature>
<dbReference type="Gene3D" id="1.20.58.2220">
    <property type="entry name" value="Formin, FH2 domain"/>
    <property type="match status" value="1"/>
</dbReference>
<feature type="compositionally biased region" description="Basic and acidic residues" evidence="1">
    <location>
        <begin position="52"/>
        <end position="66"/>
    </location>
</feature>
<dbReference type="SMART" id="SM00498">
    <property type="entry name" value="FH2"/>
    <property type="match status" value="1"/>
</dbReference>
<feature type="non-terminal residue" evidence="3">
    <location>
        <position position="1"/>
    </location>
</feature>
<dbReference type="Proteomes" id="UP000823046">
    <property type="component" value="Unassembled WGS sequence"/>
</dbReference>
<dbReference type="EMBL" id="JADAQX010000002">
    <property type="protein sequence ID" value="KAF8823108.1"/>
    <property type="molecule type" value="Genomic_DNA"/>
</dbReference>
<feature type="compositionally biased region" description="Basic and acidic residues" evidence="1">
    <location>
        <begin position="468"/>
        <end position="477"/>
    </location>
</feature>
<dbReference type="PANTHER" id="PTHR45725">
    <property type="entry name" value="FORMIN HOMOLOGY 2 FAMILY MEMBER"/>
    <property type="match status" value="1"/>
</dbReference>
<evidence type="ECO:0000256" key="1">
    <source>
        <dbReference type="SAM" id="MobiDB-lite"/>
    </source>
</evidence>
<feature type="region of interest" description="Disordered" evidence="1">
    <location>
        <begin position="16"/>
        <end position="66"/>
    </location>
</feature>